<dbReference type="Pfam" id="PF24218">
    <property type="entry name" value="DUF7437"/>
    <property type="match status" value="1"/>
</dbReference>
<geneLocation type="plasmid" evidence="4 5">
    <name>unnamed5</name>
</geneLocation>
<reference evidence="3" key="1">
    <citation type="journal article" date="2014" name="Int. J. Syst. Evol. Microbiol.">
        <title>Complete genome sequence of Corynebacterium casei LMG S-19264T (=DSM 44701T), isolated from a smear-ripened cheese.</title>
        <authorList>
            <consortium name="US DOE Joint Genome Institute (JGI-PGF)"/>
            <person name="Walter F."/>
            <person name="Albersmeier A."/>
            <person name="Kalinowski J."/>
            <person name="Ruckert C."/>
        </authorList>
    </citation>
    <scope>NUCLEOTIDE SEQUENCE</scope>
    <source>
        <strain evidence="3">JCM 12289</strain>
    </source>
</reference>
<organism evidence="3 6">
    <name type="scientific">Halococcus dombrowskii</name>
    <dbReference type="NCBI Taxonomy" id="179637"/>
    <lineage>
        <taxon>Archaea</taxon>
        <taxon>Methanobacteriati</taxon>
        <taxon>Methanobacteriota</taxon>
        <taxon>Stenosarchaea group</taxon>
        <taxon>Halobacteria</taxon>
        <taxon>Halobacteriales</taxon>
        <taxon>Halococcaceae</taxon>
        <taxon>Halococcus</taxon>
    </lineage>
</organism>
<evidence type="ECO:0000259" key="1">
    <source>
        <dbReference type="Pfam" id="PF01978"/>
    </source>
</evidence>
<keyword evidence="5" id="KW-1185">Reference proteome</keyword>
<dbReference type="AlphaFoldDB" id="A0AAV3SJW2"/>
<feature type="domain" description="DUF7437" evidence="2">
    <location>
        <begin position="118"/>
        <end position="179"/>
    </location>
</feature>
<dbReference type="InterPro" id="IPR036388">
    <property type="entry name" value="WH-like_DNA-bd_sf"/>
</dbReference>
<dbReference type="InterPro" id="IPR036390">
    <property type="entry name" value="WH_DNA-bd_sf"/>
</dbReference>
<dbReference type="KEGG" id="hdo:MUK72_19915"/>
<evidence type="ECO:0000259" key="2">
    <source>
        <dbReference type="Pfam" id="PF24218"/>
    </source>
</evidence>
<dbReference type="GeneID" id="71764165"/>
<dbReference type="Proteomes" id="UP001500962">
    <property type="component" value="Unassembled WGS sequence"/>
</dbReference>
<dbReference type="InterPro" id="IPR055860">
    <property type="entry name" value="DUF7437"/>
</dbReference>
<reference evidence="3" key="3">
    <citation type="submission" date="2023-12" db="EMBL/GenBank/DDBJ databases">
        <authorList>
            <person name="Sun Q."/>
            <person name="Inoue M."/>
        </authorList>
    </citation>
    <scope>NUCLEOTIDE SEQUENCE</scope>
    <source>
        <strain evidence="3">JCM 12289</strain>
    </source>
</reference>
<keyword evidence="4" id="KW-0614">Plasmid</keyword>
<evidence type="ECO:0000313" key="3">
    <source>
        <dbReference type="EMBL" id="GAA0473764.1"/>
    </source>
</evidence>
<dbReference type="SUPFAM" id="SSF46785">
    <property type="entry name" value="Winged helix' DNA-binding domain"/>
    <property type="match status" value="1"/>
</dbReference>
<proteinExistence type="predicted"/>
<gene>
    <name evidence="3" type="ORF">GCM10008985_33130</name>
    <name evidence="4" type="ORF">MUK72_19915</name>
</gene>
<evidence type="ECO:0000313" key="5">
    <source>
        <dbReference type="Proteomes" id="UP000830542"/>
    </source>
</evidence>
<dbReference type="EMBL" id="BAAADN010000064">
    <property type="protein sequence ID" value="GAA0473764.1"/>
    <property type="molecule type" value="Genomic_DNA"/>
</dbReference>
<evidence type="ECO:0000313" key="6">
    <source>
        <dbReference type="Proteomes" id="UP001500962"/>
    </source>
</evidence>
<dbReference type="Pfam" id="PF01978">
    <property type="entry name" value="TrmB"/>
    <property type="match status" value="1"/>
</dbReference>
<accession>A0AAV3SJW2</accession>
<evidence type="ECO:0000313" key="4">
    <source>
        <dbReference type="EMBL" id="UOO97604.1"/>
    </source>
</evidence>
<name>A0AAV3SJW2_HALDO</name>
<dbReference type="Proteomes" id="UP000830542">
    <property type="component" value="Plasmid unnamed5"/>
</dbReference>
<dbReference type="RefSeq" id="WP_244707308.1">
    <property type="nucleotide sequence ID" value="NZ_BAAADN010000064.1"/>
</dbReference>
<protein>
    <submittedName>
        <fullName evidence="3">Helix-turn-helix domain-containing protein</fullName>
    </submittedName>
</protein>
<dbReference type="InterPro" id="IPR002831">
    <property type="entry name" value="Tscrpt_reg_TrmB_N"/>
</dbReference>
<feature type="domain" description="Transcription regulator TrmB N-terminal" evidence="1">
    <location>
        <begin position="35"/>
        <end position="86"/>
    </location>
</feature>
<dbReference type="Gene3D" id="1.10.10.10">
    <property type="entry name" value="Winged helix-like DNA-binding domain superfamily/Winged helix DNA-binding domain"/>
    <property type="match status" value="1"/>
</dbReference>
<reference evidence="4" key="2">
    <citation type="submission" date="2022-04" db="EMBL/GenBank/DDBJ databases">
        <title>Sequencing and genomic assembly of Halococcus dombrowskii.</title>
        <authorList>
            <person name="Lim S.W."/>
            <person name="MacLea K.S."/>
        </authorList>
    </citation>
    <scope>NUCLEOTIDE SEQUENCE</scope>
    <source>
        <strain evidence="4">H4</strain>
        <plasmid evidence="4">unnamed5</plasmid>
    </source>
</reference>
<sequence>MAASDNQLGATRTDPEETFNDFLTYAELLNTPQLARLYTYILREGPVEIETVKTDLDMPHSTTYKYVGRLEEMNLLTRHEDDTPTRVTVEPIHLLLDTEQGEVAASPTLIDAIGRQLDTEDIELFVDRQGIAKLAAALHYTLRIMDEDFTQRTAANKLDVHPVEGMTVFTALQDVIEEASAYDPYLDQPA</sequence>
<dbReference type="EMBL" id="CP095010">
    <property type="protein sequence ID" value="UOO97604.1"/>
    <property type="molecule type" value="Genomic_DNA"/>
</dbReference>